<dbReference type="PANTHER" id="PTHR12993:SF26">
    <property type="entry name" value="1D-MYO-INOSITOL 2-ACETAMIDO-2-DEOXY-ALPHA-D-GLUCOPYRANOSIDE DEACETYLASE"/>
    <property type="match status" value="1"/>
</dbReference>
<organism evidence="2 3">
    <name type="scientific">Streptomyces roseoviridis</name>
    <dbReference type="NCBI Taxonomy" id="67361"/>
    <lineage>
        <taxon>Bacteria</taxon>
        <taxon>Bacillati</taxon>
        <taxon>Actinomycetota</taxon>
        <taxon>Actinomycetes</taxon>
        <taxon>Kitasatosporales</taxon>
        <taxon>Streptomycetaceae</taxon>
        <taxon>Streptomyces</taxon>
    </lineage>
</organism>
<evidence type="ECO:0000256" key="1">
    <source>
        <dbReference type="ARBA" id="ARBA00022833"/>
    </source>
</evidence>
<dbReference type="RefSeq" id="WP_345484993.1">
    <property type="nucleotide sequence ID" value="NZ_BAAAWU010000001.1"/>
</dbReference>
<evidence type="ECO:0008006" key="4">
    <source>
        <dbReference type="Google" id="ProtNLM"/>
    </source>
</evidence>
<evidence type="ECO:0000313" key="3">
    <source>
        <dbReference type="Proteomes" id="UP001589716"/>
    </source>
</evidence>
<gene>
    <name evidence="2" type="ORF">ACFFTP_27495</name>
</gene>
<name>A0ABV5QYN9_9ACTN</name>
<protein>
    <recommendedName>
        <fullName evidence="4">GlcNAc-PI de-N-acetylase</fullName>
    </recommendedName>
</protein>
<dbReference type="InterPro" id="IPR003737">
    <property type="entry name" value="GlcNAc_PI_deacetylase-related"/>
</dbReference>
<keyword evidence="3" id="KW-1185">Reference proteome</keyword>
<comment type="caution">
    <text evidence="2">The sequence shown here is derived from an EMBL/GenBank/DDBJ whole genome shotgun (WGS) entry which is preliminary data.</text>
</comment>
<sequence>MNHDARSILHVVAHQDDDLYFMNPDLVRALQDGDRITTVVLTAGEGDGINADTDNPRRASLPPDFSGYSTARGCGLRSAYARMTTGDRNSPWNRDVVDLVPGFAVERFVLAADERVQMFFCQLHMSAATPEGTRARITDLWAGRTATQPTLPVRGSVLTEVQHISRDQVIGGLVTLLAYARPTTVRTMDPDPEHDGGKQGFVMSDHLDHTATTQFALAALERYRAGAQVIPVVEHFRAYSNRFWGYNLDATALTEKAQYLATYAGLDATACPQGTCDECGDRQLGTNPYRSTHMRSAAYRYSPDANWLRLGPGGRLNAFGVLGGRLAFWSETGPGTGDWRGPFLVGEGWISPTLAVAGRPGGPAHVVALRRQHVPGGDVNVDLVHTMQDPEGNGFYDWESLENPDWHHTDRRHQREMGVPSAAVDGTGRLHVFVRNFGQGVSTRRQTEHGAWGPWEDLGGSFVQDAGTALCNELGAIELYVPGKGSVHRFHQNDVGGAFVRDDTLTTGKVATGGITAVNSGGGRTCLYFREAATGQVMAYRQHDNGRWPGSGAGVGGHGGTGAIAALWAPERGAREAYLAHRGSRGRLVVSMPLPDKDVSGAHWRERGEMLTHAPAMALDANGSLVITAIGTDGRLHVHRQLVPGPGGPLGPVRVF</sequence>
<dbReference type="SUPFAM" id="SSF102588">
    <property type="entry name" value="LmbE-like"/>
    <property type="match status" value="1"/>
</dbReference>
<proteinExistence type="predicted"/>
<dbReference type="EMBL" id="JBHMCT010000019">
    <property type="protein sequence ID" value="MFB9557918.1"/>
    <property type="molecule type" value="Genomic_DNA"/>
</dbReference>
<dbReference type="InterPro" id="IPR024078">
    <property type="entry name" value="LmbE-like_dom_sf"/>
</dbReference>
<dbReference type="PANTHER" id="PTHR12993">
    <property type="entry name" value="N-ACETYLGLUCOSAMINYL-PHOSPHATIDYLINOSITOL DE-N-ACETYLASE-RELATED"/>
    <property type="match status" value="1"/>
</dbReference>
<dbReference type="SUPFAM" id="SSF89372">
    <property type="entry name" value="Fucose-specific lectin"/>
    <property type="match status" value="1"/>
</dbReference>
<keyword evidence="1" id="KW-0862">Zinc</keyword>
<dbReference type="Proteomes" id="UP001589716">
    <property type="component" value="Unassembled WGS sequence"/>
</dbReference>
<evidence type="ECO:0000313" key="2">
    <source>
        <dbReference type="EMBL" id="MFB9557918.1"/>
    </source>
</evidence>
<dbReference type="Gene3D" id="2.120.10.70">
    <property type="entry name" value="Fucose-specific lectin"/>
    <property type="match status" value="1"/>
</dbReference>
<dbReference type="Gene3D" id="3.40.50.10320">
    <property type="entry name" value="LmbE-like"/>
    <property type="match status" value="1"/>
</dbReference>
<reference evidence="2 3" key="1">
    <citation type="submission" date="2024-09" db="EMBL/GenBank/DDBJ databases">
        <authorList>
            <person name="Sun Q."/>
            <person name="Mori K."/>
        </authorList>
    </citation>
    <scope>NUCLEOTIDE SEQUENCE [LARGE SCALE GENOMIC DNA]</scope>
    <source>
        <strain evidence="2 3">JCM 4414</strain>
    </source>
</reference>
<accession>A0ABV5QYN9</accession>